<dbReference type="VEuPathDB" id="FungiDB:MSYG_0503"/>
<reference evidence="6" key="1">
    <citation type="journal article" date="2017" name="Nucleic Acids Res.">
        <title>Proteogenomics produces comprehensive and highly accurate protein-coding gene annotation in a complete genome assembly of Malassezia sympodialis.</title>
        <authorList>
            <person name="Zhu Y."/>
            <person name="Engstroem P.G."/>
            <person name="Tellgren-Roth C."/>
            <person name="Baudo C.D."/>
            <person name="Kennell J.C."/>
            <person name="Sun S."/>
            <person name="Billmyre R.B."/>
            <person name="Schroeder M.S."/>
            <person name="Andersson A."/>
            <person name="Holm T."/>
            <person name="Sigurgeirsson B."/>
            <person name="Wu G."/>
            <person name="Sankaranarayanan S.R."/>
            <person name="Siddharthan R."/>
            <person name="Sanyal K."/>
            <person name="Lundeberg J."/>
            <person name="Nystedt B."/>
            <person name="Boekhout T."/>
            <person name="Dawson T.L. Jr."/>
            <person name="Heitman J."/>
            <person name="Scheynius A."/>
            <person name="Lehtioe J."/>
        </authorList>
    </citation>
    <scope>NUCLEOTIDE SEQUENCE [LARGE SCALE GENOMIC DNA]</scope>
    <source>
        <strain evidence="6">ATCC 42132</strain>
    </source>
</reference>
<keyword evidence="6" id="KW-1185">Reference proteome</keyword>
<comment type="pathway">
    <text evidence="3">tRNA modification; 5-methoxycarbonylmethyl-2-thiouridine-tRNA biosynthesis.</text>
</comment>
<dbReference type="GO" id="GO:0005829">
    <property type="term" value="C:cytosol"/>
    <property type="evidence" value="ECO:0007669"/>
    <property type="project" value="TreeGrafter"/>
</dbReference>
<dbReference type="GO" id="GO:0000049">
    <property type="term" value="F:tRNA binding"/>
    <property type="evidence" value="ECO:0007669"/>
    <property type="project" value="InterPro"/>
</dbReference>
<comment type="similarity">
    <text evidence="3">Belongs to the CTU2/NCS2 family.</text>
</comment>
<dbReference type="Proteomes" id="UP000186303">
    <property type="component" value="Chromosome 1"/>
</dbReference>
<dbReference type="SUPFAM" id="SSF52402">
    <property type="entry name" value="Adenine nucleotide alpha hydrolases-like"/>
    <property type="match status" value="1"/>
</dbReference>
<dbReference type="InterPro" id="IPR019407">
    <property type="entry name" value="CTU2"/>
</dbReference>
<name>A0A1M8A128_MALS4</name>
<dbReference type="GO" id="GO:0032447">
    <property type="term" value="P:protein urmylation"/>
    <property type="evidence" value="ECO:0007669"/>
    <property type="project" value="UniProtKB-UniRule"/>
</dbReference>
<dbReference type="OMA" id="RDSIYCQ"/>
<organism evidence="5 6">
    <name type="scientific">Malassezia sympodialis (strain ATCC 42132)</name>
    <name type="common">Atopic eczema-associated yeast</name>
    <dbReference type="NCBI Taxonomy" id="1230383"/>
    <lineage>
        <taxon>Eukaryota</taxon>
        <taxon>Fungi</taxon>
        <taxon>Dikarya</taxon>
        <taxon>Basidiomycota</taxon>
        <taxon>Ustilaginomycotina</taxon>
        <taxon>Malasseziomycetes</taxon>
        <taxon>Malasseziales</taxon>
        <taxon>Malasseziaceae</taxon>
        <taxon>Malassezia</taxon>
    </lineage>
</organism>
<comment type="subcellular location">
    <subcellularLocation>
        <location evidence="3">Cytoplasm</location>
    </subcellularLocation>
</comment>
<evidence type="ECO:0000256" key="2">
    <source>
        <dbReference type="ARBA" id="ARBA00022694"/>
    </source>
</evidence>
<dbReference type="PANTHER" id="PTHR20882">
    <property type="entry name" value="CYTOPLASMIC TRNA 2-THIOLATION PROTEIN 2"/>
    <property type="match status" value="1"/>
</dbReference>
<sequence length="517" mass="54059">MVAPQRCVRCRQADAALAVREAAYCRTCYARVFDGKVRASLDLARGAVLWHSVVRSTPQRTTPALAVAFSGSLHSCVLLQAVHRLLRTAPGGAAGHDVPARAPEQARLDVIYVDDSYLVPGAPDPGPAVAARVAALAPDAHVVRVPLHAAFGAGDEVPAALATACADGLRLRAARRAPAAALDALFAALQQTASRSDAGSARTRVEDMRAILVHRVLQATAQARRCAALLFAHDASDTAAHTLAAIAKGAGHKLPVTGAASLWVDDVLHVHPLRMHLPQEVAFYAAEHGIEAVPRPTLFPPRSAAPADATYDALADKTSLGRLADSLVTALQQGVSSTSSTVVGTLSKLVMQDTRLVPAPSSEDMPRMGAKAVALVRAAQDVPVWDAHRRRSCPVCHEPAQAGAADWKARTTMGAAPLAAPADDSPNLAHRACYACLQVLDVPRGTTLPLPADVLRAMAQPPGTDGGPGARARAAEPDSDAAMDAAMAVPHRERASHAAQRVPREAMRAHVASFLLE</sequence>
<dbReference type="GO" id="GO:0016783">
    <property type="term" value="F:sulfurtransferase activity"/>
    <property type="evidence" value="ECO:0007669"/>
    <property type="project" value="TreeGrafter"/>
</dbReference>
<dbReference type="UniPathway" id="UPA00988"/>
<feature type="region of interest" description="Disordered" evidence="4">
    <location>
        <begin position="458"/>
        <end position="481"/>
    </location>
</feature>
<protein>
    <recommendedName>
        <fullName evidence="3">Cytoplasmic tRNA 2-thiolation protein 2</fullName>
    </recommendedName>
</protein>
<evidence type="ECO:0000256" key="1">
    <source>
        <dbReference type="ARBA" id="ARBA00022490"/>
    </source>
</evidence>
<accession>A0A1M8A128</accession>
<dbReference type="Gene3D" id="3.40.50.620">
    <property type="entry name" value="HUPs"/>
    <property type="match status" value="1"/>
</dbReference>
<keyword evidence="2 3" id="KW-0819">tRNA processing</keyword>
<dbReference type="Pfam" id="PF10288">
    <property type="entry name" value="CTU2"/>
    <property type="match status" value="1"/>
</dbReference>
<dbReference type="OrthoDB" id="25129at2759"/>
<gene>
    <name evidence="3" type="primary">NCS2</name>
    <name evidence="3" type="synonym">CTU2</name>
    <name evidence="5" type="ORF">MSYG_0503</name>
</gene>
<comment type="function">
    <text evidence="3">Plays a central role in 2-thiolation of mcm(5)S(2)U at tRNA wobble positions of tRNA(Lys), tRNA(Glu) and tRNA(Gln). May act by forming a heterodimer with NCS6 that ligates sulfur from thiocarboxylated URM1 onto the uridine of tRNAs at wobble position. Prior mcm(5) tRNA modification by the elongator complex is required for 2-thiolation. May also be involved in protein urmylation.</text>
</comment>
<dbReference type="HAMAP" id="MF_03054">
    <property type="entry name" value="CTU2"/>
    <property type="match status" value="1"/>
</dbReference>
<dbReference type="STRING" id="1230383.A0A1M8A128"/>
<keyword evidence="1 3" id="KW-0963">Cytoplasm</keyword>
<dbReference type="EMBL" id="LT671821">
    <property type="protein sequence ID" value="SHO76168.1"/>
    <property type="molecule type" value="Genomic_DNA"/>
</dbReference>
<evidence type="ECO:0000313" key="6">
    <source>
        <dbReference type="Proteomes" id="UP000186303"/>
    </source>
</evidence>
<proteinExistence type="inferred from homology"/>
<evidence type="ECO:0000313" key="5">
    <source>
        <dbReference type="EMBL" id="SHO76168.1"/>
    </source>
</evidence>
<dbReference type="InterPro" id="IPR014729">
    <property type="entry name" value="Rossmann-like_a/b/a_fold"/>
</dbReference>
<dbReference type="AlphaFoldDB" id="A0A1M8A128"/>
<dbReference type="PANTHER" id="PTHR20882:SF14">
    <property type="entry name" value="CYTOPLASMIC TRNA 2-THIOLATION PROTEIN 2"/>
    <property type="match status" value="1"/>
</dbReference>
<dbReference type="GO" id="GO:0016779">
    <property type="term" value="F:nucleotidyltransferase activity"/>
    <property type="evidence" value="ECO:0007669"/>
    <property type="project" value="UniProtKB-UniRule"/>
</dbReference>
<evidence type="ECO:0000256" key="4">
    <source>
        <dbReference type="SAM" id="MobiDB-lite"/>
    </source>
</evidence>
<evidence type="ECO:0000256" key="3">
    <source>
        <dbReference type="HAMAP-Rule" id="MF_03054"/>
    </source>
</evidence>
<dbReference type="GO" id="GO:0002143">
    <property type="term" value="P:tRNA wobble position uridine thiolation"/>
    <property type="evidence" value="ECO:0007669"/>
    <property type="project" value="TreeGrafter"/>
</dbReference>